<dbReference type="EMBL" id="QVRA01000007">
    <property type="protein sequence ID" value="RJG55137.1"/>
    <property type="molecule type" value="Genomic_DNA"/>
</dbReference>
<dbReference type="GO" id="GO:0070475">
    <property type="term" value="P:rRNA base methylation"/>
    <property type="evidence" value="ECO:0007669"/>
    <property type="project" value="TreeGrafter"/>
</dbReference>
<comment type="caution">
    <text evidence="6">The sequence shown here is derived from an EMBL/GenBank/DDBJ whole genome shotgun (WGS) entry which is preliminary data.</text>
</comment>
<dbReference type="PROSITE" id="PS01230">
    <property type="entry name" value="TRMA_1"/>
    <property type="match status" value="1"/>
</dbReference>
<dbReference type="PANTHER" id="PTHR11061:SF49">
    <property type="entry name" value="23S RRNA (URACIL(1939)-C(5))-METHYLTRANSFERASE RLMD"/>
    <property type="match status" value="1"/>
</dbReference>
<keyword evidence="3 4" id="KW-0949">S-adenosyl-L-methionine</keyword>
<evidence type="ECO:0000256" key="3">
    <source>
        <dbReference type="ARBA" id="ARBA00022691"/>
    </source>
</evidence>
<evidence type="ECO:0000313" key="7">
    <source>
        <dbReference type="Proteomes" id="UP000283469"/>
    </source>
</evidence>
<reference evidence="6 7" key="1">
    <citation type="submission" date="2018-08" db="EMBL/GenBank/DDBJ databases">
        <title>Sphingobium sp. EO9.</title>
        <authorList>
            <person name="Park Y."/>
            <person name="Kim K.H."/>
            <person name="Jeon C.O."/>
        </authorList>
    </citation>
    <scope>NUCLEOTIDE SEQUENCE [LARGE SCALE GENOMIC DNA]</scope>
    <source>
        <strain evidence="6 7">EO9</strain>
    </source>
</reference>
<evidence type="ECO:0000256" key="4">
    <source>
        <dbReference type="PROSITE-ProRule" id="PRU01024"/>
    </source>
</evidence>
<feature type="binding site" evidence="4">
    <location>
        <position position="287"/>
    </location>
    <ligand>
        <name>S-adenosyl-L-methionine</name>
        <dbReference type="ChEBI" id="CHEBI:59789"/>
    </ligand>
</feature>
<accession>A0A418YTA8</accession>
<keyword evidence="7" id="KW-1185">Reference proteome</keyword>
<feature type="binding site" evidence="4">
    <location>
        <position position="333"/>
    </location>
    <ligand>
        <name>S-adenosyl-L-methionine</name>
        <dbReference type="ChEBI" id="CHEBI:59789"/>
    </ligand>
</feature>
<feature type="binding site" evidence="4">
    <location>
        <position position="240"/>
    </location>
    <ligand>
        <name>S-adenosyl-L-methionine</name>
        <dbReference type="ChEBI" id="CHEBI:59789"/>
    </ligand>
</feature>
<proteinExistence type="inferred from homology"/>
<dbReference type="Gene3D" id="2.40.50.1070">
    <property type="match status" value="1"/>
</dbReference>
<dbReference type="InterPro" id="IPR010280">
    <property type="entry name" value="U5_MeTrfase_fam"/>
</dbReference>
<dbReference type="AlphaFoldDB" id="A0A418YTA8"/>
<dbReference type="InterPro" id="IPR030390">
    <property type="entry name" value="MeTrfase_TrmA_AS"/>
</dbReference>
<evidence type="ECO:0000313" key="6">
    <source>
        <dbReference type="EMBL" id="RJG55137.1"/>
    </source>
</evidence>
<feature type="active site" evidence="5">
    <location>
        <position position="359"/>
    </location>
</feature>
<dbReference type="OrthoDB" id="9804590at2"/>
<keyword evidence="2 4" id="KW-0808">Transferase</keyword>
<organism evidence="6 7">
    <name type="scientific">Sphingobium terrigena</name>
    <dbReference type="NCBI Taxonomy" id="2304063"/>
    <lineage>
        <taxon>Bacteria</taxon>
        <taxon>Pseudomonadati</taxon>
        <taxon>Pseudomonadota</taxon>
        <taxon>Alphaproteobacteria</taxon>
        <taxon>Sphingomonadales</taxon>
        <taxon>Sphingomonadaceae</taxon>
        <taxon>Sphingobium</taxon>
    </lineage>
</organism>
<keyword evidence="1 4" id="KW-0489">Methyltransferase</keyword>
<name>A0A418YTA8_9SPHN</name>
<sequence>MTDTDPDIIIRIAAKGDGITANGRHAALTAPGDRLLADGTTIAGPHRVAPPCVHFPSCGGCELQHVDEASLADFVTGRVVGALAGQGVVAQTVLPPHISPPMTRRRASLRAARAGKTIAIGFAEAGSHTLIDLQMCAVLDPRLFALLAPLRGLLRLILPDKRAAHVRMSLIDQGVDLLLEGVKVEGLSADEGLGDFARVHGLARLTIDEGNRPQTRWEPEAATVTFGGVPVAFPPFSFLQATPDGEAALVAMVRDAMPESGAVADLFCGLGTFALALGAGRPVYAAEGARDVVLALKLAGQRAQRRMVADHRDLFRRPLTPEELNRFAAVVIDPPRAGAREQVMQLAQSSVPVIAYVSCNPASFARDAAHLLAGGYRLDQVRPVGQFRWSTHVEMVGIFRR</sequence>
<dbReference type="Pfam" id="PF05958">
    <property type="entry name" value="tRNA_U5-meth_tr"/>
    <property type="match status" value="1"/>
</dbReference>
<dbReference type="Proteomes" id="UP000283469">
    <property type="component" value="Unassembled WGS sequence"/>
</dbReference>
<feature type="active site" description="Nucleophile" evidence="4">
    <location>
        <position position="359"/>
    </location>
</feature>
<comment type="similarity">
    <text evidence="4">Belongs to the class I-like SAM-binding methyltransferase superfamily. RNA M5U methyltransferase family.</text>
</comment>
<protein>
    <submittedName>
        <fullName evidence="6">Class I SAM-dependent RNA methyltransferase</fullName>
    </submittedName>
</protein>
<gene>
    <name evidence="6" type="ORF">D0Z70_09975</name>
</gene>
<dbReference type="InterPro" id="IPR029063">
    <property type="entry name" value="SAM-dependent_MTases_sf"/>
</dbReference>
<dbReference type="PROSITE" id="PS51687">
    <property type="entry name" value="SAM_MT_RNA_M5U"/>
    <property type="match status" value="1"/>
</dbReference>
<evidence type="ECO:0000256" key="2">
    <source>
        <dbReference type="ARBA" id="ARBA00022679"/>
    </source>
</evidence>
<dbReference type="Gene3D" id="3.40.50.150">
    <property type="entry name" value="Vaccinia Virus protein VP39"/>
    <property type="match status" value="1"/>
</dbReference>
<evidence type="ECO:0000256" key="5">
    <source>
        <dbReference type="PROSITE-ProRule" id="PRU10015"/>
    </source>
</evidence>
<feature type="binding site" evidence="4">
    <location>
        <position position="267"/>
    </location>
    <ligand>
        <name>S-adenosyl-L-methionine</name>
        <dbReference type="ChEBI" id="CHEBI:59789"/>
    </ligand>
</feature>
<dbReference type="PANTHER" id="PTHR11061">
    <property type="entry name" value="RNA M5U METHYLTRANSFERASE"/>
    <property type="match status" value="1"/>
</dbReference>
<evidence type="ECO:0000256" key="1">
    <source>
        <dbReference type="ARBA" id="ARBA00022603"/>
    </source>
</evidence>
<dbReference type="GO" id="GO:0070041">
    <property type="term" value="F:rRNA (uridine-C5-)-methyltransferase activity"/>
    <property type="evidence" value="ECO:0007669"/>
    <property type="project" value="TreeGrafter"/>
</dbReference>
<dbReference type="SUPFAM" id="SSF53335">
    <property type="entry name" value="S-adenosyl-L-methionine-dependent methyltransferases"/>
    <property type="match status" value="1"/>
</dbReference>
<dbReference type="RefSeq" id="WP_119745893.1">
    <property type="nucleotide sequence ID" value="NZ_QVRA01000007.1"/>
</dbReference>